<dbReference type="InterPro" id="IPR050597">
    <property type="entry name" value="Cytochrome_c_Oxidase_Subunit"/>
</dbReference>
<sequence>MSDTPQNEPEVQEELLSSHNYDGIQEYDNPTPGWWNWLFIGSIVFTPIYVLWFHSPSTSRTLAAQYEDAKAANLKLQFGEIGDLEPTRENIIKFMDDDKWLAVGSATFATNCKSCHGADGEGISAPNMTDDYYINVKNIEDIAKVVKNGAKNGAMPAWGNRLHPNEVVLVSSYIASLRGENLPSARGAEGNIIPPWPDSVSDVESSSEEKADDTESEANAEQSTTDGGEAKEAAAE</sequence>
<dbReference type="InterPro" id="IPR008168">
    <property type="entry name" value="Cyt_C_IC"/>
</dbReference>
<dbReference type="InterPro" id="IPR032858">
    <property type="entry name" value="CcoP_N"/>
</dbReference>
<dbReference type="Pfam" id="PF13442">
    <property type="entry name" value="Cytochrome_CBB3"/>
    <property type="match status" value="1"/>
</dbReference>
<dbReference type="AlphaFoldDB" id="A0A518AM14"/>
<dbReference type="GO" id="GO:0005506">
    <property type="term" value="F:iron ion binding"/>
    <property type="evidence" value="ECO:0007669"/>
    <property type="project" value="InterPro"/>
</dbReference>
<name>A0A518AM14_9BACT</name>
<evidence type="ECO:0000256" key="4">
    <source>
        <dbReference type="ARBA" id="ARBA00022982"/>
    </source>
</evidence>
<feature type="domain" description="Cytochrome c" evidence="9">
    <location>
        <begin position="99"/>
        <end position="178"/>
    </location>
</feature>
<dbReference type="GO" id="GO:0009055">
    <property type="term" value="F:electron transfer activity"/>
    <property type="evidence" value="ECO:0007669"/>
    <property type="project" value="InterPro"/>
</dbReference>
<keyword evidence="11" id="KW-1185">Reference proteome</keyword>
<evidence type="ECO:0000313" key="11">
    <source>
        <dbReference type="Proteomes" id="UP000315750"/>
    </source>
</evidence>
<keyword evidence="8" id="KW-0812">Transmembrane</keyword>
<dbReference type="PROSITE" id="PS51007">
    <property type="entry name" value="CYTC"/>
    <property type="match status" value="1"/>
</dbReference>
<proteinExistence type="predicted"/>
<protein>
    <submittedName>
        <fullName evidence="10">Cbb3-type cytochrome c oxidase subunit CcoP2</fullName>
    </submittedName>
</protein>
<reference evidence="10 11" key="1">
    <citation type="submission" date="2019-02" db="EMBL/GenBank/DDBJ databases">
        <title>Deep-cultivation of Planctomycetes and their phenomic and genomic characterization uncovers novel biology.</title>
        <authorList>
            <person name="Wiegand S."/>
            <person name="Jogler M."/>
            <person name="Boedeker C."/>
            <person name="Pinto D."/>
            <person name="Vollmers J."/>
            <person name="Rivas-Marin E."/>
            <person name="Kohn T."/>
            <person name="Peeters S.H."/>
            <person name="Heuer A."/>
            <person name="Rast P."/>
            <person name="Oberbeckmann S."/>
            <person name="Bunk B."/>
            <person name="Jeske O."/>
            <person name="Meyerdierks A."/>
            <person name="Storesund J.E."/>
            <person name="Kallscheuer N."/>
            <person name="Luecker S."/>
            <person name="Lage O.M."/>
            <person name="Pohl T."/>
            <person name="Merkel B.J."/>
            <person name="Hornburger P."/>
            <person name="Mueller R.-W."/>
            <person name="Bruemmer F."/>
            <person name="Labrenz M."/>
            <person name="Spormann A.M."/>
            <person name="Op den Camp H."/>
            <person name="Overmann J."/>
            <person name="Amann R."/>
            <person name="Jetten M.S.M."/>
            <person name="Mascher T."/>
            <person name="Medema M.H."/>
            <person name="Devos D.P."/>
            <person name="Kaster A.-K."/>
            <person name="Ovreas L."/>
            <person name="Rohde M."/>
            <person name="Galperin M.Y."/>
            <person name="Jogler C."/>
        </authorList>
    </citation>
    <scope>NUCLEOTIDE SEQUENCE [LARGE SCALE GENOMIC DNA]</scope>
    <source>
        <strain evidence="10 11">Pan181</strain>
    </source>
</reference>
<evidence type="ECO:0000313" key="10">
    <source>
        <dbReference type="EMBL" id="QDU55756.1"/>
    </source>
</evidence>
<evidence type="ECO:0000256" key="7">
    <source>
        <dbReference type="SAM" id="MobiDB-lite"/>
    </source>
</evidence>
<keyword evidence="5 6" id="KW-0408">Iron</keyword>
<dbReference type="InterPro" id="IPR038414">
    <property type="entry name" value="CcoP_N_sf"/>
</dbReference>
<dbReference type="OrthoDB" id="7933886at2"/>
<dbReference type="RefSeq" id="WP_145246571.1">
    <property type="nucleotide sequence ID" value="NZ_CP036278.1"/>
</dbReference>
<evidence type="ECO:0000259" key="9">
    <source>
        <dbReference type="PROSITE" id="PS51007"/>
    </source>
</evidence>
<evidence type="ECO:0000256" key="1">
    <source>
        <dbReference type="ARBA" id="ARBA00022448"/>
    </source>
</evidence>
<dbReference type="KEGG" id="amuc:Pan181_19510"/>
<evidence type="ECO:0000256" key="3">
    <source>
        <dbReference type="ARBA" id="ARBA00022723"/>
    </source>
</evidence>
<dbReference type="Gene3D" id="6.10.280.130">
    <property type="match status" value="1"/>
</dbReference>
<dbReference type="GO" id="GO:0020037">
    <property type="term" value="F:heme binding"/>
    <property type="evidence" value="ECO:0007669"/>
    <property type="project" value="InterPro"/>
</dbReference>
<dbReference type="SUPFAM" id="SSF46626">
    <property type="entry name" value="Cytochrome c"/>
    <property type="match status" value="1"/>
</dbReference>
<feature type="transmembrane region" description="Helical" evidence="8">
    <location>
        <begin position="34"/>
        <end position="52"/>
    </location>
</feature>
<gene>
    <name evidence="10" type="primary">ccoP2</name>
    <name evidence="10" type="ORF">Pan181_19510</name>
</gene>
<dbReference type="Proteomes" id="UP000315750">
    <property type="component" value="Chromosome"/>
</dbReference>
<feature type="region of interest" description="Disordered" evidence="7">
    <location>
        <begin position="185"/>
        <end position="236"/>
    </location>
</feature>
<dbReference type="PRINTS" id="PR00605">
    <property type="entry name" value="CYTCHROMECIC"/>
</dbReference>
<dbReference type="Gene3D" id="1.10.760.10">
    <property type="entry name" value="Cytochrome c-like domain"/>
    <property type="match status" value="1"/>
</dbReference>
<keyword evidence="3 6" id="KW-0479">Metal-binding</keyword>
<keyword evidence="2 6" id="KW-0349">Heme</keyword>
<keyword evidence="4" id="KW-0249">Electron transport</keyword>
<evidence type="ECO:0000256" key="2">
    <source>
        <dbReference type="ARBA" id="ARBA00022617"/>
    </source>
</evidence>
<evidence type="ECO:0000256" key="8">
    <source>
        <dbReference type="SAM" id="Phobius"/>
    </source>
</evidence>
<accession>A0A518AM14</accession>
<keyword evidence="1" id="KW-0813">Transport</keyword>
<dbReference type="PANTHER" id="PTHR33751:SF1">
    <property type="entry name" value="CBB3-TYPE CYTOCHROME C OXIDASE SUBUNIT FIXP"/>
    <property type="match status" value="1"/>
</dbReference>
<keyword evidence="8" id="KW-0472">Membrane</keyword>
<evidence type="ECO:0000256" key="6">
    <source>
        <dbReference type="PROSITE-ProRule" id="PRU00433"/>
    </source>
</evidence>
<dbReference type="InterPro" id="IPR036909">
    <property type="entry name" value="Cyt_c-like_dom_sf"/>
</dbReference>
<dbReference type="EMBL" id="CP036278">
    <property type="protein sequence ID" value="QDU55756.1"/>
    <property type="molecule type" value="Genomic_DNA"/>
</dbReference>
<organism evidence="10 11">
    <name type="scientific">Aeoliella mucimassa</name>
    <dbReference type="NCBI Taxonomy" id="2527972"/>
    <lineage>
        <taxon>Bacteria</taxon>
        <taxon>Pseudomonadati</taxon>
        <taxon>Planctomycetota</taxon>
        <taxon>Planctomycetia</taxon>
        <taxon>Pirellulales</taxon>
        <taxon>Lacipirellulaceae</taxon>
        <taxon>Aeoliella</taxon>
    </lineage>
</organism>
<evidence type="ECO:0000256" key="5">
    <source>
        <dbReference type="ARBA" id="ARBA00023004"/>
    </source>
</evidence>
<keyword evidence="8" id="KW-1133">Transmembrane helix</keyword>
<dbReference type="Pfam" id="PF14715">
    <property type="entry name" value="FixP_N"/>
    <property type="match status" value="1"/>
</dbReference>
<dbReference type="InterPro" id="IPR009056">
    <property type="entry name" value="Cyt_c-like_dom"/>
</dbReference>
<dbReference type="PANTHER" id="PTHR33751">
    <property type="entry name" value="CBB3-TYPE CYTOCHROME C OXIDASE SUBUNIT FIXP"/>
    <property type="match status" value="1"/>
</dbReference>